<feature type="domain" description="BHLH" evidence="3">
    <location>
        <begin position="339"/>
        <end position="391"/>
    </location>
</feature>
<dbReference type="KEGG" id="clec:106665891"/>
<evidence type="ECO:0000313" key="4">
    <source>
        <dbReference type="EnsemblMetazoa" id="XP_024083509.1"/>
    </source>
</evidence>
<organism evidence="4 5">
    <name type="scientific">Cimex lectularius</name>
    <name type="common">Bed bug</name>
    <name type="synonym">Acanthia lectularia</name>
    <dbReference type="NCBI Taxonomy" id="79782"/>
    <lineage>
        <taxon>Eukaryota</taxon>
        <taxon>Metazoa</taxon>
        <taxon>Ecdysozoa</taxon>
        <taxon>Arthropoda</taxon>
        <taxon>Hexapoda</taxon>
        <taxon>Insecta</taxon>
        <taxon>Pterygota</taxon>
        <taxon>Neoptera</taxon>
        <taxon>Paraneoptera</taxon>
        <taxon>Hemiptera</taxon>
        <taxon>Heteroptera</taxon>
        <taxon>Panheteroptera</taxon>
        <taxon>Cimicomorpha</taxon>
        <taxon>Cimicidae</taxon>
        <taxon>Cimex</taxon>
    </lineage>
</organism>
<feature type="compositionally biased region" description="Polar residues" evidence="2">
    <location>
        <begin position="253"/>
        <end position="262"/>
    </location>
</feature>
<dbReference type="RefSeq" id="XP_024083509.1">
    <property type="nucleotide sequence ID" value="XM_024227741.1"/>
</dbReference>
<evidence type="ECO:0000256" key="1">
    <source>
        <dbReference type="ARBA" id="ARBA00023125"/>
    </source>
</evidence>
<dbReference type="InterPro" id="IPR036638">
    <property type="entry name" value="HLH_DNA-bd_sf"/>
</dbReference>
<dbReference type="PRINTS" id="PR00044">
    <property type="entry name" value="LEUZIPPRMYC"/>
</dbReference>
<feature type="compositionally biased region" description="Basic residues" evidence="2">
    <location>
        <begin position="318"/>
        <end position="328"/>
    </location>
</feature>
<dbReference type="InterPro" id="IPR050433">
    <property type="entry name" value="Myc_transcription_factors"/>
</dbReference>
<dbReference type="GO" id="GO:0003700">
    <property type="term" value="F:DNA-binding transcription factor activity"/>
    <property type="evidence" value="ECO:0007669"/>
    <property type="project" value="InterPro"/>
</dbReference>
<dbReference type="EnsemblMetazoa" id="XM_024227741.1">
    <property type="protein sequence ID" value="XP_024083509.1"/>
    <property type="gene ID" value="LOC106665891"/>
</dbReference>
<keyword evidence="1" id="KW-0238">DNA-binding</keyword>
<dbReference type="Gene3D" id="4.10.280.10">
    <property type="entry name" value="Helix-loop-helix DNA-binding domain"/>
    <property type="match status" value="1"/>
</dbReference>
<dbReference type="AlphaFoldDB" id="A0A8I6SJA1"/>
<name>A0A8I6SJA1_CIMLE</name>
<dbReference type="PANTHER" id="PTHR45851">
    <property type="entry name" value="MYC PROTO-ONCOGENE"/>
    <property type="match status" value="1"/>
</dbReference>
<sequence length="428" mass="49529">MFARDDLSVKMPANFEWDNDLQATEWDWRDATGFNDIEFTLAPSEDFWKRFEELPDFGADLDSLLENEVGNVNVLRNHDCMWAGTCHNKQHKTAQRMSQPTPAPQHQEPKKEPKKRGVIVQRTVGRSLLINRNRQTPPRPETPPSLDEEEEEEKAVSIAELTGVVHKIPASTATTTIHTNVKFEHNYDKQVRTDDLGVQTPSDSGVLIAEEEDEEEEEEVEEEEEECEEEEEEESSDEKQEESEEEIDVVSLTRESLPTNPSRQARFQLQQKMATAITTNSLLSASRAVSKRLNVKEPKRKRRNSDSDDTETEETIVRKKWRTPKKSRFPADSEPDSLEKRSQHNNMERMRRIELRNAFEELRGLVPTLSGNNRAPKVTILKDATSYLYDLKLKDKTLQMQVAELRADQDRLRTTLSRLRRSLAFTRR</sequence>
<feature type="region of interest" description="Disordered" evidence="2">
    <location>
        <begin position="192"/>
        <end position="262"/>
    </location>
</feature>
<evidence type="ECO:0000259" key="3">
    <source>
        <dbReference type="PROSITE" id="PS50888"/>
    </source>
</evidence>
<dbReference type="GO" id="GO:0003677">
    <property type="term" value="F:DNA binding"/>
    <property type="evidence" value="ECO:0007669"/>
    <property type="project" value="UniProtKB-KW"/>
</dbReference>
<dbReference type="InterPro" id="IPR011598">
    <property type="entry name" value="bHLH_dom"/>
</dbReference>
<feature type="compositionally biased region" description="Acidic residues" evidence="2">
    <location>
        <begin position="209"/>
        <end position="248"/>
    </location>
</feature>
<keyword evidence="5" id="KW-1185">Reference proteome</keyword>
<feature type="region of interest" description="Disordered" evidence="2">
    <location>
        <begin position="91"/>
        <end position="156"/>
    </location>
</feature>
<dbReference type="CDD" id="cd11400">
    <property type="entry name" value="bHLHzip_Myc"/>
    <property type="match status" value="1"/>
</dbReference>
<dbReference type="FunFam" id="4.10.280.10:FF:000019">
    <property type="entry name" value="Myc proto-oncogene protein"/>
    <property type="match status" value="1"/>
</dbReference>
<evidence type="ECO:0000256" key="2">
    <source>
        <dbReference type="SAM" id="MobiDB-lite"/>
    </source>
</evidence>
<evidence type="ECO:0000313" key="5">
    <source>
        <dbReference type="Proteomes" id="UP000494040"/>
    </source>
</evidence>
<dbReference type="Pfam" id="PF00010">
    <property type="entry name" value="HLH"/>
    <property type="match status" value="1"/>
</dbReference>
<dbReference type="GO" id="GO:0046983">
    <property type="term" value="F:protein dimerization activity"/>
    <property type="evidence" value="ECO:0007669"/>
    <property type="project" value="InterPro"/>
</dbReference>
<reference evidence="4" key="1">
    <citation type="submission" date="2022-01" db="UniProtKB">
        <authorList>
            <consortium name="EnsemblMetazoa"/>
        </authorList>
    </citation>
    <scope>IDENTIFICATION</scope>
</reference>
<dbReference type="Proteomes" id="UP000494040">
    <property type="component" value="Unassembled WGS sequence"/>
</dbReference>
<feature type="region of interest" description="Disordered" evidence="2">
    <location>
        <begin position="289"/>
        <end position="345"/>
    </location>
</feature>
<dbReference type="SUPFAM" id="SSF47459">
    <property type="entry name" value="HLH, helix-loop-helix DNA-binding domain"/>
    <property type="match status" value="1"/>
</dbReference>
<dbReference type="SMART" id="SM00353">
    <property type="entry name" value="HLH"/>
    <property type="match status" value="1"/>
</dbReference>
<protein>
    <recommendedName>
        <fullName evidence="3">BHLH domain-containing protein</fullName>
    </recommendedName>
</protein>
<dbReference type="OrthoDB" id="5964374at2759"/>
<accession>A0A8I6SJA1</accession>
<dbReference type="GeneID" id="106665891"/>
<dbReference type="OMA" id="SIQERHH"/>
<dbReference type="InterPro" id="IPR002418">
    <property type="entry name" value="Tscrpt_reg_Myc"/>
</dbReference>
<dbReference type="PROSITE" id="PS50888">
    <property type="entry name" value="BHLH"/>
    <property type="match status" value="1"/>
</dbReference>
<proteinExistence type="predicted"/>